<feature type="compositionally biased region" description="Gly residues" evidence="1">
    <location>
        <begin position="298"/>
        <end position="308"/>
    </location>
</feature>
<dbReference type="GO" id="GO:0004016">
    <property type="term" value="F:adenylate cyclase activity"/>
    <property type="evidence" value="ECO:0007669"/>
    <property type="project" value="UniProtKB-EC"/>
</dbReference>
<sequence length="493" mass="53226">GPGRAPPAARRVRPPARQRCPAGDLGGPAQHRGRPRGTDPAGGRPGVPAASGLRRRALDQPVAALRLLPGRGLHRGQPRPGDRRGRAAARRRPGLPPLARVPGDQRFHGPARRRDAARPDGRVPARIHRRHLGGAARRGAVRTGVRPRRPPSLAGAGRHARPPVAARRRRRRARPLGRVVGGQLAAPRRDHRRGAQRRRAGDRGGAGRGGLRRRRRPAVVGAPGAARIPGPQRRRLLHPARRGALGGGRRRGAQVPSLLVGVARLHRRRLPPRLPRRAPGMARRAVPPPLPAEHPGAAAGGVGAGGRPGRLHVLRRAPGRRRGRRHAPRLLRGGHAPHRPPLPRRGGEVRRRRHLRHVQPPRGPARPRPPGGRLGVGAADGGGAHPERAAGLAGPARRRQQRARRRLRDGRQRLRRLRRRRRHGQRGGPAAGGRPGGRRPRRRAHPGTDRGRRPAGAHAAAAGQGQGRRGRRLPAAAHHVRHLPRSGTAETDM</sequence>
<feature type="compositionally biased region" description="Basic residues" evidence="1">
    <location>
        <begin position="158"/>
        <end position="175"/>
    </location>
</feature>
<feature type="compositionally biased region" description="Basic residues" evidence="1">
    <location>
        <begin position="436"/>
        <end position="445"/>
    </location>
</feature>
<evidence type="ECO:0000256" key="1">
    <source>
        <dbReference type="SAM" id="MobiDB-lite"/>
    </source>
</evidence>
<feature type="compositionally biased region" description="Low complexity" evidence="1">
    <location>
        <begin position="454"/>
        <end position="463"/>
    </location>
</feature>
<feature type="compositionally biased region" description="Low complexity" evidence="1">
    <location>
        <begin position="218"/>
        <end position="230"/>
    </location>
</feature>
<feature type="non-terminal residue" evidence="2">
    <location>
        <position position="1"/>
    </location>
</feature>
<feature type="compositionally biased region" description="Basic residues" evidence="1">
    <location>
        <begin position="396"/>
        <end position="425"/>
    </location>
</feature>
<feature type="non-terminal residue" evidence="2">
    <location>
        <position position="493"/>
    </location>
</feature>
<keyword evidence="2" id="KW-0456">Lyase</keyword>
<feature type="compositionally biased region" description="Basic residues" evidence="1">
    <location>
        <begin position="468"/>
        <end position="484"/>
    </location>
</feature>
<evidence type="ECO:0000313" key="2">
    <source>
        <dbReference type="EMBL" id="CAA9256312.1"/>
    </source>
</evidence>
<feature type="region of interest" description="Disordered" evidence="1">
    <location>
        <begin position="1"/>
        <end position="230"/>
    </location>
</feature>
<accession>A0A6J4IQ14</accession>
<feature type="compositionally biased region" description="Pro residues" evidence="1">
    <location>
        <begin position="361"/>
        <end position="370"/>
    </location>
</feature>
<feature type="compositionally biased region" description="Basic residues" evidence="1">
    <location>
        <begin position="189"/>
        <end position="200"/>
    </location>
</feature>
<name>A0A6J4IQ14_9ACTN</name>
<protein>
    <submittedName>
        <fullName evidence="2">Adenylate cyclase</fullName>
        <ecNumber evidence="2">4.6.1.1</ecNumber>
    </submittedName>
</protein>
<organism evidence="2">
    <name type="scientific">uncultured Blastococcus sp</name>
    <dbReference type="NCBI Taxonomy" id="217144"/>
    <lineage>
        <taxon>Bacteria</taxon>
        <taxon>Bacillati</taxon>
        <taxon>Actinomycetota</taxon>
        <taxon>Actinomycetes</taxon>
        <taxon>Geodermatophilales</taxon>
        <taxon>Geodermatophilaceae</taxon>
        <taxon>Blastococcus</taxon>
        <taxon>environmental samples</taxon>
    </lineage>
</organism>
<feature type="region of interest" description="Disordered" evidence="1">
    <location>
        <begin position="272"/>
        <end position="493"/>
    </location>
</feature>
<feature type="compositionally biased region" description="Low complexity" evidence="1">
    <location>
        <begin position="133"/>
        <end position="144"/>
    </location>
</feature>
<feature type="compositionally biased region" description="Gly residues" evidence="1">
    <location>
        <begin position="426"/>
        <end position="435"/>
    </location>
</feature>
<proteinExistence type="predicted"/>
<gene>
    <name evidence="2" type="ORF">AVDCRST_MAG57-2388</name>
</gene>
<dbReference type="AlphaFoldDB" id="A0A6J4IQ14"/>
<feature type="compositionally biased region" description="Basic residues" evidence="1">
    <location>
        <begin position="309"/>
        <end position="329"/>
    </location>
</feature>
<feature type="compositionally biased region" description="Gly residues" evidence="1">
    <location>
        <begin position="372"/>
        <end position="384"/>
    </location>
</feature>
<feature type="compositionally biased region" description="Basic and acidic residues" evidence="1">
    <location>
        <begin position="103"/>
        <end position="123"/>
    </location>
</feature>
<feature type="compositionally biased region" description="Basic residues" evidence="1">
    <location>
        <begin position="350"/>
        <end position="359"/>
    </location>
</feature>
<reference evidence="2" key="1">
    <citation type="submission" date="2020-02" db="EMBL/GenBank/DDBJ databases">
        <authorList>
            <person name="Meier V. D."/>
        </authorList>
    </citation>
    <scope>NUCLEOTIDE SEQUENCE</scope>
    <source>
        <strain evidence="2">AVDCRST_MAG57</strain>
    </source>
</reference>
<dbReference type="EC" id="4.6.1.1" evidence="2"/>
<dbReference type="EMBL" id="CADCTI010000194">
    <property type="protein sequence ID" value="CAA9256312.1"/>
    <property type="molecule type" value="Genomic_DNA"/>
</dbReference>